<dbReference type="InterPro" id="IPR043129">
    <property type="entry name" value="ATPase_NBD"/>
</dbReference>
<comment type="similarity">
    <text evidence="1">Belongs to the ROK (NagC/XylR) family.</text>
</comment>
<keyword evidence="3" id="KW-1185">Reference proteome</keyword>
<dbReference type="SUPFAM" id="SSF53067">
    <property type="entry name" value="Actin-like ATPase domain"/>
    <property type="match status" value="1"/>
</dbReference>
<accession>A0ABT9IAJ1</accession>
<dbReference type="EMBL" id="JASNFN010000005">
    <property type="protein sequence ID" value="MDP5182587.1"/>
    <property type="molecule type" value="Genomic_DNA"/>
</dbReference>
<dbReference type="RefSeq" id="WP_305999269.1">
    <property type="nucleotide sequence ID" value="NZ_JASNFN010000005.1"/>
</dbReference>
<reference evidence="3" key="1">
    <citation type="submission" date="2023-05" db="EMBL/GenBank/DDBJ databases">
        <title>Draft genome of Pseudofrankia sp. BMG5.37.</title>
        <authorList>
            <person name="Gtari M."/>
            <person name="Ghodhbane F."/>
            <person name="Sbissi I."/>
        </authorList>
    </citation>
    <scope>NUCLEOTIDE SEQUENCE [LARGE SCALE GENOMIC DNA]</scope>
    <source>
        <strain evidence="3">BMG 814</strain>
    </source>
</reference>
<comment type="caution">
    <text evidence="2">The sequence shown here is derived from an EMBL/GenBank/DDBJ whole genome shotgun (WGS) entry which is preliminary data.</text>
</comment>
<evidence type="ECO:0000313" key="3">
    <source>
        <dbReference type="Proteomes" id="UP001233673"/>
    </source>
</evidence>
<evidence type="ECO:0000256" key="1">
    <source>
        <dbReference type="ARBA" id="ARBA00006479"/>
    </source>
</evidence>
<dbReference type="InterPro" id="IPR000600">
    <property type="entry name" value="ROK"/>
</dbReference>
<dbReference type="Gene3D" id="3.30.420.40">
    <property type="match status" value="2"/>
</dbReference>
<protein>
    <submittedName>
        <fullName evidence="2">ROK family protein</fullName>
    </submittedName>
</protein>
<dbReference type="Proteomes" id="UP001233673">
    <property type="component" value="Unassembled WGS sequence"/>
</dbReference>
<proteinExistence type="inferred from homology"/>
<name>A0ABT9IAJ1_9ACTN</name>
<sequence length="247" mass="25883">MQGFGVDIGGSGIKGCLVDLDAGRLIGERLRIETPQPSLPGSVFDVVARIVDSFGWSERVGVTFPGVLKSGIAHTAANVDESWLGTDLAAGVAERIPGTVETLNDADAAGLAEMRYGAGRDRNGVVLMLTFGTGIGSALFVDGRLVPNTEFGHIQVDGEDGESRASAAAREREELSYPDWALRVDRYLDVLEGSVWPDLIIVGGGVSKKAHKWVPLLSTRTPVVPAELQNDAGIVGAALAAAEHTPA</sequence>
<evidence type="ECO:0000313" key="2">
    <source>
        <dbReference type="EMBL" id="MDP5182587.1"/>
    </source>
</evidence>
<dbReference type="PANTHER" id="PTHR18964">
    <property type="entry name" value="ROK (REPRESSOR, ORF, KINASE) FAMILY"/>
    <property type="match status" value="1"/>
</dbReference>
<organism evidence="2 3">
    <name type="scientific">Blastococcus carthaginiensis</name>
    <dbReference type="NCBI Taxonomy" id="3050034"/>
    <lineage>
        <taxon>Bacteria</taxon>
        <taxon>Bacillati</taxon>
        <taxon>Actinomycetota</taxon>
        <taxon>Actinomycetes</taxon>
        <taxon>Geodermatophilales</taxon>
        <taxon>Geodermatophilaceae</taxon>
        <taxon>Blastococcus</taxon>
    </lineage>
</organism>
<dbReference type="NCBIfam" id="NF045942">
    <property type="entry name" value="PolPhglucPhase"/>
    <property type="match status" value="1"/>
</dbReference>
<dbReference type="PANTHER" id="PTHR18964:SF146">
    <property type="entry name" value="POLYPHOSPHATE GLUCOKINASE"/>
    <property type="match status" value="1"/>
</dbReference>
<gene>
    <name evidence="2" type="ORF">QOZ88_08040</name>
</gene>
<dbReference type="Pfam" id="PF00480">
    <property type="entry name" value="ROK"/>
    <property type="match status" value="1"/>
</dbReference>
<dbReference type="CDD" id="cd24058">
    <property type="entry name" value="ASKHA_NBD_ROK_PPGK"/>
    <property type="match status" value="1"/>
</dbReference>